<dbReference type="InterPro" id="IPR036869">
    <property type="entry name" value="J_dom_sf"/>
</dbReference>
<sequence>MSHTNYKNHYELLGIPLNASTPDIERAYQRILWGYNSRAATSMPPFKRMQAARLLQTTTIARDTLSDPATRVAYDRGLQADGTHEAANQSSDSGEAEYRYLPTDTGTKIQIRTSNWEMSLDISPKYVFAGEDVMVELSTHGPRTENRVAFTMTLQRDYTHLENEQELLHGVMIMVQRVARAAGMPQKVARATTVYKELSSGIKTLEVDLEAETCDVQEAPDAISPWTLGFDFDRNEVVPMPPPPPPSGLGRPVRKPYDRGTCLIFSTKETGNPFEARDILKKDKDMRAAVFADHQHRKYGGGGADMWLVGAVGWRE</sequence>
<name>A0A9P4QYV0_9PLEO</name>
<accession>A0A9P4QYV0</accession>
<dbReference type="PROSITE" id="PS50076">
    <property type="entry name" value="DNAJ_2"/>
    <property type="match status" value="1"/>
</dbReference>
<keyword evidence="3" id="KW-1185">Reference proteome</keyword>
<organism evidence="2 3">
    <name type="scientific">Polyplosphaeria fusca</name>
    <dbReference type="NCBI Taxonomy" id="682080"/>
    <lineage>
        <taxon>Eukaryota</taxon>
        <taxon>Fungi</taxon>
        <taxon>Dikarya</taxon>
        <taxon>Ascomycota</taxon>
        <taxon>Pezizomycotina</taxon>
        <taxon>Dothideomycetes</taxon>
        <taxon>Pleosporomycetidae</taxon>
        <taxon>Pleosporales</taxon>
        <taxon>Tetraplosphaeriaceae</taxon>
        <taxon>Polyplosphaeria</taxon>
    </lineage>
</organism>
<evidence type="ECO:0000259" key="1">
    <source>
        <dbReference type="PROSITE" id="PS50076"/>
    </source>
</evidence>
<feature type="domain" description="J" evidence="1">
    <location>
        <begin position="8"/>
        <end position="78"/>
    </location>
</feature>
<dbReference type="SUPFAM" id="SSF46565">
    <property type="entry name" value="Chaperone J-domain"/>
    <property type="match status" value="1"/>
</dbReference>
<dbReference type="EMBL" id="ML996125">
    <property type="protein sequence ID" value="KAF2736398.1"/>
    <property type="molecule type" value="Genomic_DNA"/>
</dbReference>
<dbReference type="AlphaFoldDB" id="A0A9P4QYV0"/>
<dbReference type="Proteomes" id="UP000799444">
    <property type="component" value="Unassembled WGS sequence"/>
</dbReference>
<dbReference type="Gene3D" id="1.10.287.110">
    <property type="entry name" value="DnaJ domain"/>
    <property type="match status" value="1"/>
</dbReference>
<dbReference type="OrthoDB" id="445556at2759"/>
<protein>
    <recommendedName>
        <fullName evidence="1">J domain-containing protein</fullName>
    </recommendedName>
</protein>
<reference evidence="2" key="1">
    <citation type="journal article" date="2020" name="Stud. Mycol.">
        <title>101 Dothideomycetes genomes: a test case for predicting lifestyles and emergence of pathogens.</title>
        <authorList>
            <person name="Haridas S."/>
            <person name="Albert R."/>
            <person name="Binder M."/>
            <person name="Bloem J."/>
            <person name="Labutti K."/>
            <person name="Salamov A."/>
            <person name="Andreopoulos B."/>
            <person name="Baker S."/>
            <person name="Barry K."/>
            <person name="Bills G."/>
            <person name="Bluhm B."/>
            <person name="Cannon C."/>
            <person name="Castanera R."/>
            <person name="Culley D."/>
            <person name="Daum C."/>
            <person name="Ezra D."/>
            <person name="Gonzalez J."/>
            <person name="Henrissat B."/>
            <person name="Kuo A."/>
            <person name="Liang C."/>
            <person name="Lipzen A."/>
            <person name="Lutzoni F."/>
            <person name="Magnuson J."/>
            <person name="Mondo S."/>
            <person name="Nolan M."/>
            <person name="Ohm R."/>
            <person name="Pangilinan J."/>
            <person name="Park H.-J."/>
            <person name="Ramirez L."/>
            <person name="Alfaro M."/>
            <person name="Sun H."/>
            <person name="Tritt A."/>
            <person name="Yoshinaga Y."/>
            <person name="Zwiers L.-H."/>
            <person name="Turgeon B."/>
            <person name="Goodwin S."/>
            <person name="Spatafora J."/>
            <person name="Crous P."/>
            <person name="Grigoriev I."/>
        </authorList>
    </citation>
    <scope>NUCLEOTIDE SEQUENCE</scope>
    <source>
        <strain evidence="2">CBS 125425</strain>
    </source>
</reference>
<evidence type="ECO:0000313" key="3">
    <source>
        <dbReference type="Proteomes" id="UP000799444"/>
    </source>
</evidence>
<comment type="caution">
    <text evidence="2">The sequence shown here is derived from an EMBL/GenBank/DDBJ whole genome shotgun (WGS) entry which is preliminary data.</text>
</comment>
<dbReference type="InterPro" id="IPR001623">
    <property type="entry name" value="DnaJ_domain"/>
</dbReference>
<proteinExistence type="predicted"/>
<evidence type="ECO:0000313" key="2">
    <source>
        <dbReference type="EMBL" id="KAF2736398.1"/>
    </source>
</evidence>
<gene>
    <name evidence="2" type="ORF">EJ04DRAFT_159315</name>
</gene>